<dbReference type="Gene3D" id="3.40.190.10">
    <property type="entry name" value="Periplasmic binding protein-like II"/>
    <property type="match status" value="1"/>
</dbReference>
<evidence type="ECO:0000256" key="9">
    <source>
        <dbReference type="ARBA" id="ARBA00023170"/>
    </source>
</evidence>
<dbReference type="PANTHER" id="PTHR42643:SF30">
    <property type="entry name" value="IONOTROPIC RECEPTOR 40A-RELATED"/>
    <property type="match status" value="1"/>
</dbReference>
<evidence type="ECO:0000256" key="5">
    <source>
        <dbReference type="ARBA" id="ARBA00022692"/>
    </source>
</evidence>
<keyword evidence="11" id="KW-1071">Ligand-gated ion channel</keyword>
<dbReference type="SUPFAM" id="SSF53850">
    <property type="entry name" value="Periplasmic binding protein-like II"/>
    <property type="match status" value="1"/>
</dbReference>
<keyword evidence="4" id="KW-1003">Cell membrane</keyword>
<dbReference type="PANTHER" id="PTHR42643">
    <property type="entry name" value="IONOTROPIC RECEPTOR 20A-RELATED"/>
    <property type="match status" value="1"/>
</dbReference>
<accession>A0A067QL33</accession>
<evidence type="ECO:0000313" key="18">
    <source>
        <dbReference type="Proteomes" id="UP000027135"/>
    </source>
</evidence>
<dbReference type="InParanoid" id="A0A067QL33"/>
<dbReference type="Pfam" id="PF10613">
    <property type="entry name" value="Lig_chan-Glu_bd"/>
    <property type="match status" value="1"/>
</dbReference>
<evidence type="ECO:0008006" key="19">
    <source>
        <dbReference type="Google" id="ProtNLM"/>
    </source>
</evidence>
<evidence type="ECO:0000256" key="1">
    <source>
        <dbReference type="ARBA" id="ARBA00004651"/>
    </source>
</evidence>
<evidence type="ECO:0000256" key="13">
    <source>
        <dbReference type="SAM" id="Phobius"/>
    </source>
</evidence>
<evidence type="ECO:0000256" key="11">
    <source>
        <dbReference type="ARBA" id="ARBA00023286"/>
    </source>
</evidence>
<gene>
    <name evidence="17" type="ORF">L798_15790</name>
</gene>
<name>A0A067QL33_ZOONE</name>
<evidence type="ECO:0000313" key="17">
    <source>
        <dbReference type="EMBL" id="KDR09956.1"/>
    </source>
</evidence>
<feature type="transmembrane region" description="Helical" evidence="13">
    <location>
        <begin position="651"/>
        <end position="671"/>
    </location>
</feature>
<keyword evidence="18" id="KW-1185">Reference proteome</keyword>
<reference evidence="17 18" key="1">
    <citation type="journal article" date="2014" name="Nat. Commun.">
        <title>Molecular traces of alternative social organization in a termite genome.</title>
        <authorList>
            <person name="Terrapon N."/>
            <person name="Li C."/>
            <person name="Robertson H.M."/>
            <person name="Ji L."/>
            <person name="Meng X."/>
            <person name="Booth W."/>
            <person name="Chen Z."/>
            <person name="Childers C.P."/>
            <person name="Glastad K.M."/>
            <person name="Gokhale K."/>
            <person name="Gowin J."/>
            <person name="Gronenberg W."/>
            <person name="Hermansen R.A."/>
            <person name="Hu H."/>
            <person name="Hunt B.G."/>
            <person name="Huylmans A.K."/>
            <person name="Khalil S.M."/>
            <person name="Mitchell R.D."/>
            <person name="Munoz-Torres M.C."/>
            <person name="Mustard J.A."/>
            <person name="Pan H."/>
            <person name="Reese J.T."/>
            <person name="Scharf M.E."/>
            <person name="Sun F."/>
            <person name="Vogel H."/>
            <person name="Xiao J."/>
            <person name="Yang W."/>
            <person name="Yang Z."/>
            <person name="Yang Z."/>
            <person name="Zhou J."/>
            <person name="Zhu J."/>
            <person name="Brent C.S."/>
            <person name="Elsik C.G."/>
            <person name="Goodisman M.A."/>
            <person name="Liberles D.A."/>
            <person name="Roe R.M."/>
            <person name="Vargo E.L."/>
            <person name="Vilcinskas A."/>
            <person name="Wang J."/>
            <person name="Bornberg-Bauer E."/>
            <person name="Korb J."/>
            <person name="Zhang G."/>
            <person name="Liebig J."/>
        </authorList>
    </citation>
    <scope>NUCLEOTIDE SEQUENCE [LARGE SCALE GENOMIC DNA]</scope>
    <source>
        <tissue evidence="17">Whole organism</tissue>
    </source>
</reference>
<dbReference type="Gene3D" id="1.10.287.70">
    <property type="match status" value="1"/>
</dbReference>
<keyword evidence="14" id="KW-0732">Signal</keyword>
<protein>
    <recommendedName>
        <fullName evidence="19">Ionotropic glutamate receptor L-glutamate and glycine-binding domain-containing protein</fullName>
    </recommendedName>
</protein>
<dbReference type="GO" id="GO:0050906">
    <property type="term" value="P:detection of stimulus involved in sensory perception"/>
    <property type="evidence" value="ECO:0007669"/>
    <property type="project" value="UniProtKB-ARBA"/>
</dbReference>
<keyword evidence="8 13" id="KW-0472">Membrane</keyword>
<dbReference type="OMA" id="MIMGIPP"/>
<evidence type="ECO:0000259" key="15">
    <source>
        <dbReference type="Pfam" id="PF00060"/>
    </source>
</evidence>
<keyword evidence="5 13" id="KW-0812">Transmembrane</keyword>
<feature type="chain" id="PRO_5001644123" description="Ionotropic glutamate receptor L-glutamate and glycine-binding domain-containing protein" evidence="14">
    <location>
        <begin position="26"/>
        <end position="686"/>
    </location>
</feature>
<dbReference type="GO" id="GO:0015276">
    <property type="term" value="F:ligand-gated monoatomic ion channel activity"/>
    <property type="evidence" value="ECO:0007669"/>
    <property type="project" value="InterPro"/>
</dbReference>
<dbReference type="EMBL" id="KK853197">
    <property type="protein sequence ID" value="KDR09956.1"/>
    <property type="molecule type" value="Genomic_DNA"/>
</dbReference>
<dbReference type="AlphaFoldDB" id="A0A067QL33"/>
<evidence type="ECO:0000256" key="10">
    <source>
        <dbReference type="ARBA" id="ARBA00023180"/>
    </source>
</evidence>
<dbReference type="InterPro" id="IPR019594">
    <property type="entry name" value="Glu/Gly-bd"/>
</dbReference>
<comment type="similarity">
    <text evidence="2">Belongs to the glutamate-gated ion channel (TC 1.A.10.1) family.</text>
</comment>
<keyword evidence="10" id="KW-0325">Glycoprotein</keyword>
<dbReference type="GO" id="GO:0005886">
    <property type="term" value="C:plasma membrane"/>
    <property type="evidence" value="ECO:0007669"/>
    <property type="project" value="UniProtKB-SubCell"/>
</dbReference>
<evidence type="ECO:0000256" key="8">
    <source>
        <dbReference type="ARBA" id="ARBA00023136"/>
    </source>
</evidence>
<keyword evidence="3" id="KW-0813">Transport</keyword>
<dbReference type="InterPro" id="IPR052192">
    <property type="entry name" value="Insect_Ionotropic_Sensory_Rcpt"/>
</dbReference>
<keyword evidence="9" id="KW-0675">Receptor</keyword>
<dbReference type="InterPro" id="IPR001320">
    <property type="entry name" value="Iontro_rcpt_C"/>
</dbReference>
<evidence type="ECO:0000256" key="7">
    <source>
        <dbReference type="ARBA" id="ARBA00023065"/>
    </source>
</evidence>
<dbReference type="FunCoup" id="A0A067QL33">
    <property type="interactions" value="68"/>
</dbReference>
<evidence type="ECO:0000256" key="6">
    <source>
        <dbReference type="ARBA" id="ARBA00022989"/>
    </source>
</evidence>
<feature type="transmembrane region" description="Helical" evidence="13">
    <location>
        <begin position="458"/>
        <end position="483"/>
    </location>
</feature>
<evidence type="ECO:0000256" key="14">
    <source>
        <dbReference type="SAM" id="SignalP"/>
    </source>
</evidence>
<evidence type="ECO:0000259" key="16">
    <source>
        <dbReference type="Pfam" id="PF10613"/>
    </source>
</evidence>
<dbReference type="Proteomes" id="UP000027135">
    <property type="component" value="Unassembled WGS sequence"/>
</dbReference>
<evidence type="ECO:0000256" key="12">
    <source>
        <dbReference type="ARBA" id="ARBA00023303"/>
    </source>
</evidence>
<proteinExistence type="inferred from homology"/>
<feature type="signal peptide" evidence="14">
    <location>
        <begin position="1"/>
        <end position="25"/>
    </location>
</feature>
<feature type="domain" description="Ionotropic glutamate receptor C-terminal" evidence="15">
    <location>
        <begin position="399"/>
        <end position="501"/>
    </location>
</feature>
<comment type="subcellular location">
    <subcellularLocation>
        <location evidence="1">Cell membrane</location>
        <topology evidence="1">Multi-pass membrane protein</topology>
    </subcellularLocation>
</comment>
<keyword evidence="6 13" id="KW-1133">Transmembrane helix</keyword>
<dbReference type="eggNOG" id="KOG1052">
    <property type="taxonomic scope" value="Eukaryota"/>
</dbReference>
<sequence>MASYHFQIHLAATVVLCLSFPVITSENLDNTKHAVDCIQSIASQYFIGSDSLTVVIPLFLEDATRNDFSLESNEGAYKLLPKLHALTTLPLSVIRPSIMAKVSLKSDVYRKETNYVIILRDTCKLLMKEIILILRGNMQSITFLPSWNSRARFIVVVTTEDCGPDTEEIALNIVEELWTWKVLNVVVVTPTSEPFRSQQISHIQEDHKEVPVLDLFTFAPFKTSINLWKRVQSVFLIDQWSSFSRFLHNRHLFPSKVPHNLKGCPITVSTIVYEPFVLDPDVIPNDKNSTVLRYKDGFEIRLLRLIGSAINASLVFRPPPDNGELWGRNLLNGTWTGIRGDVVHGKSDVALCAIVVTSENSVVMDPTVTYMRGGFVWVVPHPETFPRWLSVFRVFKLFAWLCIIVTILLASVIMWRLSRTPINREDAKRTMSANIFDAWAVILGISVPEMPRCLHIRIFFIFWVIYCLAVNTVFQAFLTSFLIDPGLLPPIMNLDELLDSGIEYGYHPLMDRYLDSDNEKHREILHNHKICLNTTACLERVAVKGDFAHFLSRQVMDYTSYYKFQDANGDSLIQPFNEDFVQYNIAMYLTKGSPFLDRFNDIIAHAMQAGLLDLWYNNEIYWAKLSAHKISEIAADDGYSALSKVHIQGAIFLYGIGNVFGVLVFVFEIFYRSFIANVRFKRTGVI</sequence>
<feature type="transmembrane region" description="Helical" evidence="13">
    <location>
        <begin position="397"/>
        <end position="415"/>
    </location>
</feature>
<keyword evidence="12" id="KW-0407">Ion channel</keyword>
<keyword evidence="7" id="KW-0406">Ion transport</keyword>
<evidence type="ECO:0000256" key="2">
    <source>
        <dbReference type="ARBA" id="ARBA00008685"/>
    </source>
</evidence>
<dbReference type="Pfam" id="PF00060">
    <property type="entry name" value="Lig_chan"/>
    <property type="match status" value="1"/>
</dbReference>
<evidence type="ECO:0000256" key="3">
    <source>
        <dbReference type="ARBA" id="ARBA00022448"/>
    </source>
</evidence>
<evidence type="ECO:0000256" key="4">
    <source>
        <dbReference type="ARBA" id="ARBA00022475"/>
    </source>
</evidence>
<organism evidence="17 18">
    <name type="scientific">Zootermopsis nevadensis</name>
    <name type="common">Dampwood termite</name>
    <dbReference type="NCBI Taxonomy" id="136037"/>
    <lineage>
        <taxon>Eukaryota</taxon>
        <taxon>Metazoa</taxon>
        <taxon>Ecdysozoa</taxon>
        <taxon>Arthropoda</taxon>
        <taxon>Hexapoda</taxon>
        <taxon>Insecta</taxon>
        <taxon>Pterygota</taxon>
        <taxon>Neoptera</taxon>
        <taxon>Polyneoptera</taxon>
        <taxon>Dictyoptera</taxon>
        <taxon>Blattodea</taxon>
        <taxon>Blattoidea</taxon>
        <taxon>Termitoidae</taxon>
        <taxon>Termopsidae</taxon>
        <taxon>Zootermopsis</taxon>
    </lineage>
</organism>
<feature type="domain" description="Ionotropic glutamate receptor L-glutamate and glycine-binding" evidence="16">
    <location>
        <begin position="266"/>
        <end position="380"/>
    </location>
</feature>